<feature type="transmembrane region" description="Helical" evidence="5">
    <location>
        <begin position="6"/>
        <end position="27"/>
    </location>
</feature>
<proteinExistence type="predicted"/>
<feature type="transmembrane region" description="Helical" evidence="5">
    <location>
        <begin position="85"/>
        <end position="108"/>
    </location>
</feature>
<gene>
    <name evidence="7" type="ORF">A2806_01165</name>
</gene>
<feature type="domain" description="O-antigen ligase-related" evidence="6">
    <location>
        <begin position="214"/>
        <end position="348"/>
    </location>
</feature>
<feature type="transmembrane region" description="Helical" evidence="5">
    <location>
        <begin position="367"/>
        <end position="389"/>
    </location>
</feature>
<evidence type="ECO:0000256" key="4">
    <source>
        <dbReference type="ARBA" id="ARBA00023136"/>
    </source>
</evidence>
<dbReference type="Pfam" id="PF04932">
    <property type="entry name" value="Wzy_C"/>
    <property type="match status" value="1"/>
</dbReference>
<comment type="caution">
    <text evidence="7">The sequence shown here is derived from an EMBL/GenBank/DDBJ whole genome shotgun (WGS) entry which is preliminary data.</text>
</comment>
<feature type="transmembrane region" description="Helical" evidence="5">
    <location>
        <begin position="141"/>
        <end position="163"/>
    </location>
</feature>
<feature type="transmembrane region" description="Helical" evidence="5">
    <location>
        <begin position="32"/>
        <end position="48"/>
    </location>
</feature>
<evidence type="ECO:0000259" key="6">
    <source>
        <dbReference type="Pfam" id="PF04932"/>
    </source>
</evidence>
<reference evidence="7 8" key="1">
    <citation type="journal article" date="2016" name="Nat. Commun.">
        <title>Thousands of microbial genomes shed light on interconnected biogeochemical processes in an aquifer system.</title>
        <authorList>
            <person name="Anantharaman K."/>
            <person name="Brown C.T."/>
            <person name="Hug L.A."/>
            <person name="Sharon I."/>
            <person name="Castelle C.J."/>
            <person name="Probst A.J."/>
            <person name="Thomas B.C."/>
            <person name="Singh A."/>
            <person name="Wilkins M.J."/>
            <person name="Karaoz U."/>
            <person name="Brodie E.L."/>
            <person name="Williams K.H."/>
            <person name="Hubbard S.S."/>
            <person name="Banfield J.F."/>
        </authorList>
    </citation>
    <scope>NUCLEOTIDE SEQUENCE [LARGE SCALE GENOMIC DNA]</scope>
</reference>
<dbReference type="EMBL" id="MHSS01000004">
    <property type="protein sequence ID" value="OHA48718.1"/>
    <property type="molecule type" value="Genomic_DNA"/>
</dbReference>
<dbReference type="InterPro" id="IPR007016">
    <property type="entry name" value="O-antigen_ligase-rel_domated"/>
</dbReference>
<feature type="transmembrane region" description="Helical" evidence="5">
    <location>
        <begin position="54"/>
        <end position="73"/>
    </location>
</feature>
<feature type="transmembrane region" description="Helical" evidence="5">
    <location>
        <begin position="114"/>
        <end position="132"/>
    </location>
</feature>
<sequence length="410" mass="44285">MEIIATTPLELIVVAAGAGLFLVLTLLRPRDAVVVVILLTPLYLIRIREGALRTNALDLLVMGALAGFFALWLRKKIELSLPWWIAPASLIILGAAFATITAGFWLQLRALGELKSIFILPVLFGVAAYAFVQQDVRNKKLFLAAVVVGAALQASGALIGALFGGDFVTYDMRLRGFFLSPNHLAMVLAPALAVALGLFLFETTKKIRFGFGIAFGVIAIALLFTQSSGGIISAALGALTLLLLTRKIPLKAVFAALFLVVVATTAAFIVFDTGARSSFASRIMVWQAALEILKDHWFFGIGPGAFQYYFLSVQPQFPPYLEWAVPQPHNIFLAIWLSAGLLGLSGFLWLLFVITKKALLALRHSSSIPYSLFPIPFAALAAIILHGLIDTPILKNDLAVLFVVVLATIP</sequence>
<evidence type="ECO:0000313" key="7">
    <source>
        <dbReference type="EMBL" id="OHA48718.1"/>
    </source>
</evidence>
<evidence type="ECO:0000256" key="3">
    <source>
        <dbReference type="ARBA" id="ARBA00022989"/>
    </source>
</evidence>
<keyword evidence="3 5" id="KW-1133">Transmembrane helix</keyword>
<keyword evidence="4 5" id="KW-0472">Membrane</keyword>
<organism evidence="7 8">
    <name type="scientific">Candidatus Terrybacteria bacterium RIFCSPHIGHO2_01_FULL_48_17</name>
    <dbReference type="NCBI Taxonomy" id="1802362"/>
    <lineage>
        <taxon>Bacteria</taxon>
        <taxon>Candidatus Terryibacteriota</taxon>
    </lineage>
</organism>
<evidence type="ECO:0000256" key="5">
    <source>
        <dbReference type="SAM" id="Phobius"/>
    </source>
</evidence>
<dbReference type="PANTHER" id="PTHR37422">
    <property type="entry name" value="TEICHURONIC ACID BIOSYNTHESIS PROTEIN TUAE"/>
    <property type="match status" value="1"/>
</dbReference>
<feature type="transmembrane region" description="Helical" evidence="5">
    <location>
        <begin position="213"/>
        <end position="244"/>
    </location>
</feature>
<dbReference type="Proteomes" id="UP000177629">
    <property type="component" value="Unassembled WGS sequence"/>
</dbReference>
<evidence type="ECO:0000256" key="2">
    <source>
        <dbReference type="ARBA" id="ARBA00022692"/>
    </source>
</evidence>
<feature type="transmembrane region" description="Helical" evidence="5">
    <location>
        <begin position="183"/>
        <end position="201"/>
    </location>
</feature>
<evidence type="ECO:0000313" key="8">
    <source>
        <dbReference type="Proteomes" id="UP000177629"/>
    </source>
</evidence>
<dbReference type="InterPro" id="IPR051533">
    <property type="entry name" value="WaaL-like"/>
</dbReference>
<protein>
    <recommendedName>
        <fullName evidence="6">O-antigen ligase-related domain-containing protein</fullName>
    </recommendedName>
</protein>
<dbReference type="AlphaFoldDB" id="A0A1G2PK69"/>
<accession>A0A1G2PK69</accession>
<keyword evidence="2 5" id="KW-0812">Transmembrane</keyword>
<dbReference type="GO" id="GO:0016020">
    <property type="term" value="C:membrane"/>
    <property type="evidence" value="ECO:0007669"/>
    <property type="project" value="UniProtKB-SubCell"/>
</dbReference>
<feature type="transmembrane region" description="Helical" evidence="5">
    <location>
        <begin position="331"/>
        <end position="355"/>
    </location>
</feature>
<feature type="transmembrane region" description="Helical" evidence="5">
    <location>
        <begin position="250"/>
        <end position="271"/>
    </location>
</feature>
<name>A0A1G2PK69_9BACT</name>
<dbReference type="STRING" id="1802362.A2806_01165"/>
<comment type="subcellular location">
    <subcellularLocation>
        <location evidence="1">Membrane</location>
        <topology evidence="1">Multi-pass membrane protein</topology>
    </subcellularLocation>
</comment>
<evidence type="ECO:0000256" key="1">
    <source>
        <dbReference type="ARBA" id="ARBA00004141"/>
    </source>
</evidence>
<dbReference type="PANTHER" id="PTHR37422:SF13">
    <property type="entry name" value="LIPOPOLYSACCHARIDE BIOSYNTHESIS PROTEIN PA4999-RELATED"/>
    <property type="match status" value="1"/>
</dbReference>